<organism evidence="1">
    <name type="scientific">termite gut metagenome</name>
    <dbReference type="NCBI Taxonomy" id="433724"/>
    <lineage>
        <taxon>unclassified sequences</taxon>
        <taxon>metagenomes</taxon>
        <taxon>organismal metagenomes</taxon>
    </lineage>
</organism>
<sequence length="90" mass="10360">MKTEEMKHNEVLTGILVKLCECEKDFMEQVEIVCERNPTVTYDEYENKFYTGLGECLSAVGFFIGEWATYAVYKGMEPEPAPNTITFETK</sequence>
<dbReference type="AlphaFoldDB" id="A0A5J4PH84"/>
<reference evidence="1" key="1">
    <citation type="submission" date="2019-03" db="EMBL/GenBank/DDBJ databases">
        <title>Single cell metagenomics reveals metabolic interactions within the superorganism composed of flagellate Streblomastix strix and complex community of Bacteroidetes bacteria on its surface.</title>
        <authorList>
            <person name="Treitli S.C."/>
            <person name="Kolisko M."/>
            <person name="Husnik F."/>
            <person name="Keeling P."/>
            <person name="Hampl V."/>
        </authorList>
    </citation>
    <scope>NUCLEOTIDE SEQUENCE</scope>
    <source>
        <strain evidence="1">STM</strain>
    </source>
</reference>
<accession>A0A5J4PH84</accession>
<dbReference type="EMBL" id="SNRY01008237">
    <property type="protein sequence ID" value="KAA6308906.1"/>
    <property type="molecule type" value="Genomic_DNA"/>
</dbReference>
<evidence type="ECO:0000313" key="1">
    <source>
        <dbReference type="EMBL" id="KAA6308906.1"/>
    </source>
</evidence>
<name>A0A5J4PH84_9ZZZZ</name>
<gene>
    <name evidence="1" type="ORF">EZS27_039510</name>
</gene>
<proteinExistence type="predicted"/>
<comment type="caution">
    <text evidence="1">The sequence shown here is derived from an EMBL/GenBank/DDBJ whole genome shotgun (WGS) entry which is preliminary data.</text>
</comment>
<protein>
    <submittedName>
        <fullName evidence="1">Uncharacterized protein</fullName>
    </submittedName>
</protein>